<keyword evidence="2" id="KW-0479">Metal-binding</keyword>
<dbReference type="OrthoDB" id="7765631at2"/>
<proteinExistence type="inferred from homology"/>
<dbReference type="GO" id="GO:0016846">
    <property type="term" value="F:carbon-sulfur lyase activity"/>
    <property type="evidence" value="ECO:0007669"/>
    <property type="project" value="InterPro"/>
</dbReference>
<organism evidence="6 7">
    <name type="scientific">Dyella japonica A8</name>
    <dbReference type="NCBI Taxonomy" id="1217721"/>
    <lineage>
        <taxon>Bacteria</taxon>
        <taxon>Pseudomonadati</taxon>
        <taxon>Pseudomonadota</taxon>
        <taxon>Gammaproteobacteria</taxon>
        <taxon>Lysobacterales</taxon>
        <taxon>Rhodanobacteraceae</taxon>
        <taxon>Dyella</taxon>
    </lineage>
</organism>
<accession>A0A075K795</accession>
<dbReference type="GO" id="GO:0046872">
    <property type="term" value="F:metal ion binding"/>
    <property type="evidence" value="ECO:0007669"/>
    <property type="project" value="UniProtKB-KW"/>
</dbReference>
<dbReference type="HOGENOM" id="CLU_055491_3_4_6"/>
<dbReference type="PANTHER" id="PTHR33337">
    <property type="entry name" value="GFA DOMAIN-CONTAINING PROTEIN"/>
    <property type="match status" value="1"/>
</dbReference>
<dbReference type="KEGG" id="dja:HY57_20750"/>
<evidence type="ECO:0000256" key="3">
    <source>
        <dbReference type="ARBA" id="ARBA00022833"/>
    </source>
</evidence>
<comment type="similarity">
    <text evidence="1">Belongs to the Gfa family.</text>
</comment>
<name>A0A075K795_9GAMM</name>
<gene>
    <name evidence="6" type="ORF">HY57_20750</name>
</gene>
<evidence type="ECO:0000259" key="5">
    <source>
        <dbReference type="PROSITE" id="PS51891"/>
    </source>
</evidence>
<dbReference type="STRING" id="1217721.HY57_20750"/>
<dbReference type="EMBL" id="CP008884">
    <property type="protein sequence ID" value="AIF49517.1"/>
    <property type="molecule type" value="Genomic_DNA"/>
</dbReference>
<keyword evidence="7" id="KW-1185">Reference proteome</keyword>
<dbReference type="SUPFAM" id="SSF51316">
    <property type="entry name" value="Mss4-like"/>
    <property type="match status" value="1"/>
</dbReference>
<dbReference type="PROSITE" id="PS51891">
    <property type="entry name" value="CENP_V_GFA"/>
    <property type="match status" value="1"/>
</dbReference>
<evidence type="ECO:0000313" key="6">
    <source>
        <dbReference type="EMBL" id="AIF49517.1"/>
    </source>
</evidence>
<dbReference type="Gene3D" id="3.90.1590.10">
    <property type="entry name" value="glutathione-dependent formaldehyde- activating enzyme (gfa)"/>
    <property type="match status" value="1"/>
</dbReference>
<dbReference type="PATRIC" id="fig|1217721.7.peg.4251"/>
<protein>
    <submittedName>
        <fullName evidence="6">Aldehyde-activating protein</fullName>
    </submittedName>
</protein>
<keyword evidence="3" id="KW-0862">Zinc</keyword>
<evidence type="ECO:0000313" key="7">
    <source>
        <dbReference type="Proteomes" id="UP000027987"/>
    </source>
</evidence>
<keyword evidence="4" id="KW-0456">Lyase</keyword>
<reference evidence="6 7" key="1">
    <citation type="submission" date="2014-07" db="EMBL/GenBank/DDBJ databases">
        <title>Complete Genome Sequence of Dyella japonica Strain A8 Isolated from Malaysian Tropical Soil.</title>
        <authorList>
            <person name="Hui R.K.H."/>
            <person name="Chen J.-W."/>
            <person name="Chan K.-G."/>
            <person name="Leung F.C.C."/>
        </authorList>
    </citation>
    <scope>NUCLEOTIDE SEQUENCE [LARGE SCALE GENOMIC DNA]</scope>
    <source>
        <strain evidence="6 7">A8</strain>
    </source>
</reference>
<dbReference type="InterPro" id="IPR006913">
    <property type="entry name" value="CENP-V/GFA"/>
</dbReference>
<dbReference type="InterPro" id="IPR011057">
    <property type="entry name" value="Mss4-like_sf"/>
</dbReference>
<sequence length="131" mass="14495">MPQRVATCSCRQLMLRTTEEPLRVSICHCHACQRRTGSVFGVQARFRAEAVVIRGRSTAYVRKGDTGGSGTFHFCPVCGATVYYELDSMEGLIGVPVGAFSQPAFPAPTISVFEECMHPWVRLPDDVEHME</sequence>
<evidence type="ECO:0000256" key="4">
    <source>
        <dbReference type="ARBA" id="ARBA00023239"/>
    </source>
</evidence>
<dbReference type="PANTHER" id="PTHR33337:SF40">
    <property type="entry name" value="CENP-V_GFA DOMAIN-CONTAINING PROTEIN-RELATED"/>
    <property type="match status" value="1"/>
</dbReference>
<dbReference type="AlphaFoldDB" id="A0A075K795"/>
<dbReference type="Proteomes" id="UP000027987">
    <property type="component" value="Chromosome"/>
</dbReference>
<feature type="domain" description="CENP-V/GFA" evidence="5">
    <location>
        <begin position="4"/>
        <end position="121"/>
    </location>
</feature>
<dbReference type="Pfam" id="PF04828">
    <property type="entry name" value="GFA"/>
    <property type="match status" value="1"/>
</dbReference>
<evidence type="ECO:0000256" key="2">
    <source>
        <dbReference type="ARBA" id="ARBA00022723"/>
    </source>
</evidence>
<evidence type="ECO:0000256" key="1">
    <source>
        <dbReference type="ARBA" id="ARBA00005495"/>
    </source>
</evidence>